<accession>A0A222E5H3</accession>
<dbReference type="RefSeq" id="WP_094035374.1">
    <property type="nucleotide sequence ID" value="NZ_CP022540.1"/>
</dbReference>
<keyword evidence="3" id="KW-0808">Transferase</keyword>
<dbReference type="Pfam" id="PF01636">
    <property type="entry name" value="APH"/>
    <property type="match status" value="1"/>
</dbReference>
<dbReference type="Proteomes" id="UP000203589">
    <property type="component" value="Chromosome"/>
</dbReference>
<dbReference type="SUPFAM" id="SSF56112">
    <property type="entry name" value="Protein kinase-like (PK-like)"/>
    <property type="match status" value="1"/>
</dbReference>
<dbReference type="GO" id="GO:0016740">
    <property type="term" value="F:transferase activity"/>
    <property type="evidence" value="ECO:0007669"/>
    <property type="project" value="UniProtKB-KW"/>
</dbReference>
<evidence type="ECO:0000313" key="4">
    <source>
        <dbReference type="Proteomes" id="UP000203589"/>
    </source>
</evidence>
<evidence type="ECO:0000256" key="1">
    <source>
        <dbReference type="SAM" id="MobiDB-lite"/>
    </source>
</evidence>
<reference evidence="3 4" key="1">
    <citation type="submission" date="2017-07" db="EMBL/GenBank/DDBJ databases">
        <title>Genome Sequence of Antarctobacter heliothermus Strain SMS3 Isolated from a culture of the Diatom Skeletonema marinoi.</title>
        <authorList>
            <person name="Topel M."/>
            <person name="Pinder M.I.M."/>
            <person name="Johansson O.N."/>
            <person name="Kourtchenko O."/>
            <person name="Godhe A."/>
            <person name="Clarke A.K."/>
        </authorList>
    </citation>
    <scope>NUCLEOTIDE SEQUENCE [LARGE SCALE GENOMIC DNA]</scope>
    <source>
        <strain evidence="3 4">SMS3</strain>
    </source>
</reference>
<gene>
    <name evidence="3" type="ORF">ANTHELSMS3_02809</name>
</gene>
<dbReference type="InterPro" id="IPR011009">
    <property type="entry name" value="Kinase-like_dom_sf"/>
</dbReference>
<feature type="region of interest" description="Disordered" evidence="1">
    <location>
        <begin position="15"/>
        <end position="42"/>
    </location>
</feature>
<evidence type="ECO:0000313" key="3">
    <source>
        <dbReference type="EMBL" id="ASP21464.1"/>
    </source>
</evidence>
<protein>
    <submittedName>
        <fullName evidence="3">Phosphotransferase enzyme family protein</fullName>
    </submittedName>
</protein>
<dbReference type="EMBL" id="CP022540">
    <property type="protein sequence ID" value="ASP21464.1"/>
    <property type="molecule type" value="Genomic_DNA"/>
</dbReference>
<evidence type="ECO:0000259" key="2">
    <source>
        <dbReference type="Pfam" id="PF01636"/>
    </source>
</evidence>
<name>A0A222E5H3_9RHOB</name>
<dbReference type="KEGG" id="aht:ANTHELSMS3_02809"/>
<dbReference type="AlphaFoldDB" id="A0A222E5H3"/>
<sequence>MSLTAEAARALAMEAQARHGGGSEPRAARPGGGEAHLFESDGPKGPILIKVWADSDRAARQARRQTQVAQALKTGASRAPEVLFFDASCRAMAMPKIDGTDLATVCRAGGAEVATSAGRWLRAYHGLTQHPCPFDATGQVNWLSRLIAAALDGQRAIPDPDGFAKTARDVQAIAAGVTGRPSARAVTHRDMTLSNLMLDVDGTVWGLDFENTREDEPLRDVFTLALDLMTLGASDGQQAVTDLRHAYGTDQTDPAVRLFLQRCFCLWVWANTPQVPSARQLRRLEVAEDLLNRDAPVI</sequence>
<dbReference type="Gene3D" id="3.90.1200.10">
    <property type="match status" value="1"/>
</dbReference>
<keyword evidence="4" id="KW-1185">Reference proteome</keyword>
<dbReference type="InterPro" id="IPR002575">
    <property type="entry name" value="Aminoglycoside_PTrfase"/>
</dbReference>
<feature type="domain" description="Aminoglycoside phosphotransferase" evidence="2">
    <location>
        <begin position="42"/>
        <end position="257"/>
    </location>
</feature>
<dbReference type="OrthoDB" id="7847519at2"/>
<organism evidence="3 4">
    <name type="scientific">Antarctobacter heliothermus</name>
    <dbReference type="NCBI Taxonomy" id="74033"/>
    <lineage>
        <taxon>Bacteria</taxon>
        <taxon>Pseudomonadati</taxon>
        <taxon>Pseudomonadota</taxon>
        <taxon>Alphaproteobacteria</taxon>
        <taxon>Rhodobacterales</taxon>
        <taxon>Roseobacteraceae</taxon>
        <taxon>Antarctobacter</taxon>
    </lineage>
</organism>
<proteinExistence type="predicted"/>